<dbReference type="Proteomes" id="UP000318834">
    <property type="component" value="Unassembled WGS sequence"/>
</dbReference>
<feature type="transmembrane region" description="Helical" evidence="1">
    <location>
        <begin position="41"/>
        <end position="60"/>
    </location>
</feature>
<evidence type="ECO:0000313" key="4">
    <source>
        <dbReference type="Proteomes" id="UP000318834"/>
    </source>
</evidence>
<feature type="chain" id="PRO_5021974960" evidence="2">
    <location>
        <begin position="19"/>
        <end position="81"/>
    </location>
</feature>
<keyword evidence="1" id="KW-0812">Transmembrane</keyword>
<evidence type="ECO:0000313" key="3">
    <source>
        <dbReference type="EMBL" id="TMI75308.1"/>
    </source>
</evidence>
<dbReference type="EMBL" id="VBAP01000044">
    <property type="protein sequence ID" value="TMI75308.1"/>
    <property type="molecule type" value="Genomic_DNA"/>
</dbReference>
<proteinExistence type="predicted"/>
<keyword evidence="1" id="KW-1133">Transmembrane helix</keyword>
<keyword evidence="1" id="KW-0472">Membrane</keyword>
<organism evidence="3 4">
    <name type="scientific">Candidatus Segetimicrobium genomatis</name>
    <dbReference type="NCBI Taxonomy" id="2569760"/>
    <lineage>
        <taxon>Bacteria</taxon>
        <taxon>Bacillati</taxon>
        <taxon>Candidatus Sysuimicrobiota</taxon>
        <taxon>Candidatus Sysuimicrobiia</taxon>
        <taxon>Candidatus Sysuimicrobiales</taxon>
        <taxon>Candidatus Segetimicrobiaceae</taxon>
        <taxon>Candidatus Segetimicrobium</taxon>
    </lineage>
</organism>
<sequence length="81" mass="9259">MKALAFVAVFLVAMWALAAGWAALRQTWQMPTPAGLMHTLLYTAVFAGSFLYLGFWVYAWDRAAGRVKRRIGLYEWFLRGK</sequence>
<evidence type="ECO:0000256" key="1">
    <source>
        <dbReference type="SAM" id="Phobius"/>
    </source>
</evidence>
<evidence type="ECO:0000256" key="2">
    <source>
        <dbReference type="SAM" id="SignalP"/>
    </source>
</evidence>
<dbReference type="AlphaFoldDB" id="A0A537IVF1"/>
<comment type="caution">
    <text evidence="3">The sequence shown here is derived from an EMBL/GenBank/DDBJ whole genome shotgun (WGS) entry which is preliminary data.</text>
</comment>
<reference evidence="3 4" key="1">
    <citation type="journal article" date="2019" name="Nat. Microbiol.">
        <title>Mediterranean grassland soil C-N compound turnover is dependent on rainfall and depth, and is mediated by genomically divergent microorganisms.</title>
        <authorList>
            <person name="Diamond S."/>
            <person name="Andeer P.F."/>
            <person name="Li Z."/>
            <person name="Crits-Christoph A."/>
            <person name="Burstein D."/>
            <person name="Anantharaman K."/>
            <person name="Lane K.R."/>
            <person name="Thomas B.C."/>
            <person name="Pan C."/>
            <person name="Northen T.R."/>
            <person name="Banfield J.F."/>
        </authorList>
    </citation>
    <scope>NUCLEOTIDE SEQUENCE [LARGE SCALE GENOMIC DNA]</scope>
    <source>
        <strain evidence="3">NP_8</strain>
    </source>
</reference>
<feature type="signal peptide" evidence="2">
    <location>
        <begin position="1"/>
        <end position="18"/>
    </location>
</feature>
<protein>
    <submittedName>
        <fullName evidence="3">Uncharacterized protein</fullName>
    </submittedName>
</protein>
<accession>A0A537IVF1</accession>
<keyword evidence="2" id="KW-0732">Signal</keyword>
<gene>
    <name evidence="3" type="ORF">E6H05_06700</name>
</gene>
<name>A0A537IVF1_9BACT</name>